<dbReference type="PROSITE" id="PS00678">
    <property type="entry name" value="WD_REPEATS_1"/>
    <property type="match status" value="3"/>
</dbReference>
<keyword evidence="5" id="KW-0805">Transcription regulation</keyword>
<feature type="compositionally biased region" description="Acidic residues" evidence="10">
    <location>
        <begin position="1"/>
        <end position="12"/>
    </location>
</feature>
<dbReference type="Gene3D" id="1.25.40.500">
    <property type="entry name" value="TFIID subunit TAF5, NTD2 domain"/>
    <property type="match status" value="1"/>
</dbReference>
<dbReference type="Gene3D" id="2.130.10.10">
    <property type="entry name" value="YVTN repeat-like/Quinoprotein amine dehydrogenase"/>
    <property type="match status" value="2"/>
</dbReference>
<organism evidence="12 13">
    <name type="scientific">Strongylocentrotus purpuratus</name>
    <name type="common">Purple sea urchin</name>
    <dbReference type="NCBI Taxonomy" id="7668"/>
    <lineage>
        <taxon>Eukaryota</taxon>
        <taxon>Metazoa</taxon>
        <taxon>Echinodermata</taxon>
        <taxon>Eleutherozoa</taxon>
        <taxon>Echinozoa</taxon>
        <taxon>Echinoidea</taxon>
        <taxon>Euechinoidea</taxon>
        <taxon>Echinacea</taxon>
        <taxon>Camarodonta</taxon>
        <taxon>Echinidea</taxon>
        <taxon>Strongylocentrotidae</taxon>
        <taxon>Strongylocentrotus</taxon>
    </lineage>
</organism>
<feature type="repeat" description="WD" evidence="9">
    <location>
        <begin position="460"/>
        <end position="501"/>
    </location>
</feature>
<evidence type="ECO:0000256" key="8">
    <source>
        <dbReference type="ARBA" id="ARBA00044130"/>
    </source>
</evidence>
<dbReference type="FunFam" id="2.130.10.10:FF:000243">
    <property type="entry name" value="Transcription initiation factor TFIID subunit 5"/>
    <property type="match status" value="1"/>
</dbReference>
<dbReference type="SMART" id="SM00320">
    <property type="entry name" value="WD40"/>
    <property type="match status" value="6"/>
</dbReference>
<evidence type="ECO:0000313" key="12">
    <source>
        <dbReference type="EnsemblMetazoa" id="XP_030830002"/>
    </source>
</evidence>
<dbReference type="CDD" id="cd00200">
    <property type="entry name" value="WD40"/>
    <property type="match status" value="1"/>
</dbReference>
<evidence type="ECO:0000256" key="9">
    <source>
        <dbReference type="PROSITE-ProRule" id="PRU00221"/>
    </source>
</evidence>
<dbReference type="InterPro" id="IPR019775">
    <property type="entry name" value="WD40_repeat_CS"/>
</dbReference>
<dbReference type="PANTHER" id="PTHR19879:SF1">
    <property type="entry name" value="CANNONBALL-RELATED"/>
    <property type="match status" value="1"/>
</dbReference>
<feature type="domain" description="TFIID subunit TAF5 NTD2" evidence="11">
    <location>
        <begin position="88"/>
        <end position="216"/>
    </location>
</feature>
<evidence type="ECO:0000256" key="7">
    <source>
        <dbReference type="ARBA" id="ARBA00023242"/>
    </source>
</evidence>
<feature type="repeat" description="WD" evidence="9">
    <location>
        <begin position="544"/>
        <end position="585"/>
    </location>
</feature>
<protein>
    <recommendedName>
        <fullName evidence="8">Transcription initiation factor TFIID subunit 5</fullName>
    </recommendedName>
</protein>
<keyword evidence="7" id="KW-0539">Nucleus</keyword>
<keyword evidence="6" id="KW-0804">Transcription</keyword>
<evidence type="ECO:0000256" key="4">
    <source>
        <dbReference type="ARBA" id="ARBA00022737"/>
    </source>
</evidence>
<dbReference type="RefSeq" id="XP_030830002.1">
    <property type="nucleotide sequence ID" value="XM_030974142.1"/>
</dbReference>
<keyword evidence="13" id="KW-1185">Reference proteome</keyword>
<dbReference type="AlphaFoldDB" id="A0A7M7STH8"/>
<dbReference type="Proteomes" id="UP000007110">
    <property type="component" value="Unassembled WGS sequence"/>
</dbReference>
<dbReference type="KEGG" id="spu:574971"/>
<accession>A0A7M7STH8</accession>
<feature type="repeat" description="WD" evidence="9">
    <location>
        <begin position="345"/>
        <end position="386"/>
    </location>
</feature>
<keyword evidence="4" id="KW-0677">Repeat</keyword>
<dbReference type="GeneID" id="574971"/>
<evidence type="ECO:0000256" key="2">
    <source>
        <dbReference type="ARBA" id="ARBA00009435"/>
    </source>
</evidence>
<feature type="compositionally biased region" description="Basic and acidic residues" evidence="10">
    <location>
        <begin position="285"/>
        <end position="295"/>
    </location>
</feature>
<dbReference type="InterPro" id="IPR037264">
    <property type="entry name" value="TFIID_NTD2_sf"/>
</dbReference>
<dbReference type="Pfam" id="PF04494">
    <property type="entry name" value="TFIID_NTD2"/>
    <property type="match status" value="1"/>
</dbReference>
<feature type="region of interest" description="Disordered" evidence="10">
    <location>
        <begin position="1"/>
        <end position="35"/>
    </location>
</feature>
<dbReference type="OMA" id="DAQHYEQ"/>
<dbReference type="PROSITE" id="PS50082">
    <property type="entry name" value="WD_REPEATS_2"/>
    <property type="match status" value="6"/>
</dbReference>
<name>A0A7M7STH8_STRPU</name>
<dbReference type="PRINTS" id="PR00320">
    <property type="entry name" value="GPROTEINBRPT"/>
</dbReference>
<reference evidence="13" key="1">
    <citation type="submission" date="2015-02" db="EMBL/GenBank/DDBJ databases">
        <title>Genome sequencing for Strongylocentrotus purpuratus.</title>
        <authorList>
            <person name="Murali S."/>
            <person name="Liu Y."/>
            <person name="Vee V."/>
            <person name="English A."/>
            <person name="Wang M."/>
            <person name="Skinner E."/>
            <person name="Han Y."/>
            <person name="Muzny D.M."/>
            <person name="Worley K.C."/>
            <person name="Gibbs R.A."/>
        </authorList>
    </citation>
    <scope>NUCLEOTIDE SEQUENCE</scope>
</reference>
<dbReference type="InterPro" id="IPR006594">
    <property type="entry name" value="LisH"/>
</dbReference>
<dbReference type="GO" id="GO:0005669">
    <property type="term" value="C:transcription factor TFIID complex"/>
    <property type="evidence" value="ECO:0000318"/>
    <property type="project" value="GO_Central"/>
</dbReference>
<feature type="repeat" description="WD" evidence="9">
    <location>
        <begin position="502"/>
        <end position="543"/>
    </location>
</feature>
<keyword evidence="3 9" id="KW-0853">WD repeat</keyword>
<sequence length="676" mass="76080">MAEPMEEFEQELPGEKPANTSTDNGESTDQQSMDSQTLSAVLQFLRKNNLKGTEELLRKEANIQENPENASNTDQDVSSVLSAYTSEGDPLLYEGQYRNLMSFIGSSLDATKCELAQILYPVFVHMYLELVYNDHDNQAVAFFSGFSDEQESYHEEDLIKLSAVTKKCHMRHSELMMNFRTSKYVIRMSRDSYSALKRYLQDKQNNTVLNILEEHLYIDVFDGVPRNKQQIDSKAGSIVGEAKREANKGKIYYGLLKEPDINIQIDEDDEGGEGEDKPKKKKPKKDPLASKKNKPDPNAPPQTRIPLPELKDADKLERLNAQRELSKRVHLGTDNLPSICFYTFLNAAQSRLISVDVSNDSGLLAAGFSDSNIKVWTLTPQKLRKVKQAGALKEIDAEADDVLERIMDDSTATDQRILLGHSGPVYSTSFSPDRKFLLSSSEDSTIKLWSMHTYSSLVAYRGHNFPVWDVQFGPFGHYFASASKDRTARLWATEYHQPLRIFAGHLSDVETVRFHPNSNYIATGSSDKTIRLWDMNNGKCVRVMTGHKGPIRNIIFSPNGHYMASTGEDKRVLLWELRHGNLIRELNDHTEPIYSLSFCQDGNVLASGGLDNCVKLWDVKKIFTETEPDELSSTPAVVTSSASNVLLGSYPTKTTAVYNLHFTRRNLLLASGPFTA</sequence>
<evidence type="ECO:0000256" key="3">
    <source>
        <dbReference type="ARBA" id="ARBA00022574"/>
    </source>
</evidence>
<proteinExistence type="inferred from homology"/>
<feature type="region of interest" description="Disordered" evidence="10">
    <location>
        <begin position="264"/>
        <end position="313"/>
    </location>
</feature>
<evidence type="ECO:0000259" key="11">
    <source>
        <dbReference type="Pfam" id="PF04494"/>
    </source>
</evidence>
<dbReference type="SUPFAM" id="SSF50978">
    <property type="entry name" value="WD40 repeat-like"/>
    <property type="match status" value="1"/>
</dbReference>
<feature type="compositionally biased region" description="Polar residues" evidence="10">
    <location>
        <begin position="18"/>
        <end position="35"/>
    </location>
</feature>
<evidence type="ECO:0000256" key="5">
    <source>
        <dbReference type="ARBA" id="ARBA00023015"/>
    </source>
</evidence>
<dbReference type="InterPro" id="IPR020472">
    <property type="entry name" value="WD40_PAC1"/>
</dbReference>
<dbReference type="OrthoDB" id="10266330at2759"/>
<dbReference type="PROSITE" id="PS50294">
    <property type="entry name" value="WD_REPEATS_REGION"/>
    <property type="match status" value="5"/>
</dbReference>
<comment type="similarity">
    <text evidence="2">Belongs to the WD repeat TAF5 family.</text>
</comment>
<dbReference type="PANTHER" id="PTHR19879">
    <property type="entry name" value="TRANSCRIPTION INITIATION FACTOR TFIID"/>
    <property type="match status" value="1"/>
</dbReference>
<dbReference type="InParanoid" id="A0A7M7STH8"/>
<dbReference type="EnsemblMetazoa" id="XM_030974142">
    <property type="protein sequence ID" value="XP_030830002"/>
    <property type="gene ID" value="LOC574971"/>
</dbReference>
<evidence type="ECO:0000256" key="1">
    <source>
        <dbReference type="ARBA" id="ARBA00004123"/>
    </source>
</evidence>
<dbReference type="InterPro" id="IPR007582">
    <property type="entry name" value="TFIID_NTD2"/>
</dbReference>
<dbReference type="PROSITE" id="PS50896">
    <property type="entry name" value="LISH"/>
    <property type="match status" value="1"/>
</dbReference>
<feature type="repeat" description="WD" evidence="9">
    <location>
        <begin position="418"/>
        <end position="459"/>
    </location>
</feature>
<dbReference type="InterPro" id="IPR015943">
    <property type="entry name" value="WD40/YVTN_repeat-like_dom_sf"/>
</dbReference>
<dbReference type="CTD" id="6877"/>
<dbReference type="InterPro" id="IPR001680">
    <property type="entry name" value="WD40_rpt"/>
</dbReference>
<feature type="repeat" description="WD" evidence="9">
    <location>
        <begin position="586"/>
        <end position="620"/>
    </location>
</feature>
<dbReference type="SUPFAM" id="SSF160897">
    <property type="entry name" value="Taf5 N-terminal domain-like"/>
    <property type="match status" value="1"/>
</dbReference>
<dbReference type="InterPro" id="IPR036322">
    <property type="entry name" value="WD40_repeat_dom_sf"/>
</dbReference>
<comment type="subcellular location">
    <subcellularLocation>
        <location evidence="1">Nucleus</location>
    </subcellularLocation>
</comment>
<evidence type="ECO:0000256" key="10">
    <source>
        <dbReference type="SAM" id="MobiDB-lite"/>
    </source>
</evidence>
<dbReference type="GO" id="GO:0000124">
    <property type="term" value="C:SAGA complex"/>
    <property type="evidence" value="ECO:0000318"/>
    <property type="project" value="GO_Central"/>
</dbReference>
<dbReference type="Pfam" id="PF00400">
    <property type="entry name" value="WD40"/>
    <property type="match status" value="6"/>
</dbReference>
<evidence type="ECO:0000256" key="6">
    <source>
        <dbReference type="ARBA" id="ARBA00023163"/>
    </source>
</evidence>
<dbReference type="CDD" id="cd08044">
    <property type="entry name" value="TAF5_NTD2"/>
    <property type="match status" value="1"/>
</dbReference>
<reference evidence="12" key="2">
    <citation type="submission" date="2021-01" db="UniProtKB">
        <authorList>
            <consortium name="EnsemblMetazoa"/>
        </authorList>
    </citation>
    <scope>IDENTIFICATION</scope>
</reference>
<evidence type="ECO:0000313" key="13">
    <source>
        <dbReference type="Proteomes" id="UP000007110"/>
    </source>
</evidence>
<dbReference type="GO" id="GO:0006367">
    <property type="term" value="P:transcription initiation at RNA polymerase II promoter"/>
    <property type="evidence" value="ECO:0000318"/>
    <property type="project" value="GO_Central"/>
</dbReference>